<dbReference type="Proteomes" id="UP000067625">
    <property type="component" value="Chromosome"/>
</dbReference>
<dbReference type="AlphaFoldDB" id="A0A0M3R8W2"/>
<evidence type="ECO:0000259" key="6">
    <source>
        <dbReference type="PROSITE" id="PS51096"/>
    </source>
</evidence>
<dbReference type="NCBIfam" id="TIGR02364">
    <property type="entry name" value="dha_pts"/>
    <property type="match status" value="1"/>
</dbReference>
<dbReference type="SUPFAM" id="SSF53062">
    <property type="entry name" value="PTS system fructose IIA component-like"/>
    <property type="match status" value="1"/>
</dbReference>
<dbReference type="GO" id="GO:0016020">
    <property type="term" value="C:membrane"/>
    <property type="evidence" value="ECO:0007669"/>
    <property type="project" value="InterPro"/>
</dbReference>
<dbReference type="InterPro" id="IPR004701">
    <property type="entry name" value="PTS_EIIA_man-typ"/>
</dbReference>
<dbReference type="EMBL" id="CP012600">
    <property type="protein sequence ID" value="ALC80382.1"/>
    <property type="molecule type" value="Genomic_DNA"/>
</dbReference>
<protein>
    <recommendedName>
        <fullName evidence="3">phosphoenolpyruvate--glycerone phosphotransferase</fullName>
        <ecNumber evidence="3">2.7.1.121</ecNumber>
    </recommendedName>
</protein>
<evidence type="ECO:0000256" key="2">
    <source>
        <dbReference type="ARBA" id="ARBA00002788"/>
    </source>
</evidence>
<reference evidence="8" key="1">
    <citation type="submission" date="2015-08" db="EMBL/GenBank/DDBJ databases">
        <title>Genome sequencing project for genomic taxonomy and phylogenomics of Bacillus-like bacteria.</title>
        <authorList>
            <person name="Liu B."/>
            <person name="Wang J."/>
            <person name="Zhu Y."/>
            <person name="Liu G."/>
            <person name="Chen Q."/>
            <person name="Chen Z."/>
            <person name="Lan J."/>
            <person name="Che J."/>
            <person name="Ge C."/>
            <person name="Shi H."/>
            <person name="Pan Z."/>
            <person name="Liu X."/>
        </authorList>
    </citation>
    <scope>NUCLEOTIDE SEQUENCE [LARGE SCALE GENOMIC DNA]</scope>
    <source>
        <strain evidence="8">FJAT-4402</strain>
    </source>
</reference>
<organism evidence="7 8">
    <name type="scientific">Bacillus gobiensis</name>
    <dbReference type="NCBI Taxonomy" id="1441095"/>
    <lineage>
        <taxon>Bacteria</taxon>
        <taxon>Bacillati</taxon>
        <taxon>Bacillota</taxon>
        <taxon>Bacilli</taxon>
        <taxon>Bacillales</taxon>
        <taxon>Bacillaceae</taxon>
        <taxon>Bacillus</taxon>
    </lineage>
</organism>
<evidence type="ECO:0000256" key="1">
    <source>
        <dbReference type="ARBA" id="ARBA00001113"/>
    </source>
</evidence>
<dbReference type="Pfam" id="PF03610">
    <property type="entry name" value="EIIA-man"/>
    <property type="match status" value="1"/>
</dbReference>
<dbReference type="PANTHER" id="PTHR38594">
    <property type="entry name" value="PEP-DEPENDENT DIHYDROXYACETONE KINASE, PHOSPHORYL DONOR SUBUNIT DHAM"/>
    <property type="match status" value="1"/>
</dbReference>
<dbReference type="InterPro" id="IPR039643">
    <property type="entry name" value="DhaM"/>
</dbReference>
<dbReference type="PANTHER" id="PTHR38594:SF1">
    <property type="entry name" value="PEP-DEPENDENT DIHYDROXYACETONE KINASE, PHOSPHORYL DONOR SUBUNIT DHAM"/>
    <property type="match status" value="1"/>
</dbReference>
<keyword evidence="8" id="KW-1185">Reference proteome</keyword>
<dbReference type="EC" id="2.7.1.121" evidence="3"/>
<keyword evidence="4" id="KW-0808">Transferase</keyword>
<dbReference type="GO" id="GO:0047324">
    <property type="term" value="F:phosphoenolpyruvate-glycerone phosphotransferase activity"/>
    <property type="evidence" value="ECO:0007669"/>
    <property type="project" value="UniProtKB-EC"/>
</dbReference>
<evidence type="ECO:0000313" key="7">
    <source>
        <dbReference type="EMBL" id="ALC80382.1"/>
    </source>
</evidence>
<proteinExistence type="predicted"/>
<dbReference type="InterPro" id="IPR012844">
    <property type="entry name" value="DhaM_N"/>
</dbReference>
<dbReference type="InterPro" id="IPR036662">
    <property type="entry name" value="PTS_EIIA_man-typ_sf"/>
</dbReference>
<dbReference type="RefSeq" id="WP_053602109.1">
    <property type="nucleotide sequence ID" value="NZ_CP012600.1"/>
</dbReference>
<dbReference type="Gene3D" id="3.40.50.510">
    <property type="entry name" value="Phosphotransferase system, mannose-type IIA component"/>
    <property type="match status" value="1"/>
</dbReference>
<dbReference type="PATRIC" id="fig|1441095.3.peg.283"/>
<accession>A0A0M3R8W2</accession>
<comment type="function">
    <text evidence="2">Component of the dihydroxyacetone kinase complex, which is responsible for the phosphoenolpyruvate (PEP)-dependent phosphorylation of dihydroxyacetone. DhaM serves as the phosphoryl donor. Is phosphorylated by phosphoenolpyruvate in an EI- and HPr-dependent reaction, and a phosphorelay system on histidine residues finally leads to phosphoryl transfer to DhaL and dihydroxyacetone.</text>
</comment>
<sequence>MAVGLVVISHSPHLSKGVFDLVKQAMPTINVADAGGTDNGEIGTSAIKIKEAIESVNSGDGVAVFFDFGSAVMNAEMAIELLEEDIEVELADAPLVEGAYAAVMQAGFGKSLKEVVDEAVKARQAEKIVR</sequence>
<dbReference type="OrthoDB" id="7065393at2"/>
<evidence type="ECO:0000256" key="4">
    <source>
        <dbReference type="ARBA" id="ARBA00022679"/>
    </source>
</evidence>
<name>A0A0M3R8W2_9BACI</name>
<feature type="domain" description="PTS EIIA type-4" evidence="6">
    <location>
        <begin position="2"/>
        <end position="128"/>
    </location>
</feature>
<evidence type="ECO:0000313" key="8">
    <source>
        <dbReference type="Proteomes" id="UP000067625"/>
    </source>
</evidence>
<dbReference type="GO" id="GO:0009401">
    <property type="term" value="P:phosphoenolpyruvate-dependent sugar phosphotransferase system"/>
    <property type="evidence" value="ECO:0007669"/>
    <property type="project" value="InterPro"/>
</dbReference>
<dbReference type="PROSITE" id="PS51096">
    <property type="entry name" value="PTS_EIIA_TYPE_4"/>
    <property type="match status" value="1"/>
</dbReference>
<comment type="catalytic activity">
    <reaction evidence="1">
        <text>dihydroxyacetone + phosphoenolpyruvate = dihydroxyacetone phosphate + pyruvate</text>
        <dbReference type="Rhea" id="RHEA:18381"/>
        <dbReference type="ChEBI" id="CHEBI:15361"/>
        <dbReference type="ChEBI" id="CHEBI:16016"/>
        <dbReference type="ChEBI" id="CHEBI:57642"/>
        <dbReference type="ChEBI" id="CHEBI:58702"/>
        <dbReference type="EC" id="2.7.1.121"/>
    </reaction>
</comment>
<dbReference type="GO" id="GO:0019563">
    <property type="term" value="P:glycerol catabolic process"/>
    <property type="evidence" value="ECO:0007669"/>
    <property type="project" value="InterPro"/>
</dbReference>
<reference evidence="7 8" key="2">
    <citation type="journal article" date="2016" name="Int. J. Syst. Evol. Microbiol.">
        <title>Bacillus gobiensis sp. nov., isolated from a soil sample.</title>
        <authorList>
            <person name="Liu B."/>
            <person name="Liu G.H."/>
            <person name="Cetin S."/>
            <person name="Schumann P."/>
            <person name="Pan Z.Z."/>
            <person name="Chen Q.Q."/>
        </authorList>
    </citation>
    <scope>NUCLEOTIDE SEQUENCE [LARGE SCALE GENOMIC DNA]</scope>
    <source>
        <strain evidence="7 8">FJAT-4402</strain>
    </source>
</reference>
<evidence type="ECO:0000256" key="5">
    <source>
        <dbReference type="ARBA" id="ARBA00046577"/>
    </source>
</evidence>
<dbReference type="STRING" id="1441095.AM592_01280"/>
<comment type="subunit">
    <text evidence="5">Homodimer. The dihydroxyacetone kinase complex is composed of a homodimer of DhaM, a homodimer of DhaK and the subunit DhaL.</text>
</comment>
<evidence type="ECO:0000256" key="3">
    <source>
        <dbReference type="ARBA" id="ARBA00012095"/>
    </source>
</evidence>
<gene>
    <name evidence="7" type="ORF">AM592_01280</name>
</gene>